<name>A0A371J1N4_9FIRM</name>
<proteinExistence type="predicted"/>
<protein>
    <submittedName>
        <fullName evidence="2">Uncharacterized protein</fullName>
    </submittedName>
</protein>
<reference evidence="2 3" key="1">
    <citation type="journal article" date="2017" name="Genome Announc.">
        <title>Draft Genome Sequence of Romboutsia weinsteinii sp. nov. Strain CCRI-19649(T) Isolated from Surface Water.</title>
        <authorList>
            <person name="Maheux A.F."/>
            <person name="Boudreau D.K."/>
            <person name="Berube E."/>
            <person name="Boissinot M."/>
            <person name="Cantin P."/>
            <person name="Raymond F."/>
            <person name="Corbeil J."/>
            <person name="Omar R.F."/>
            <person name="Bergeron M.G."/>
        </authorList>
    </citation>
    <scope>NUCLEOTIDE SEQUENCE [LARGE SCALE GENOMIC DNA]</scope>
    <source>
        <strain evidence="2 3">CCRI-19649</strain>
    </source>
</reference>
<comment type="caution">
    <text evidence="2">The sequence shown here is derived from an EMBL/GenBank/DDBJ whole genome shotgun (WGS) entry which is preliminary data.</text>
</comment>
<accession>A0A371J1N4</accession>
<dbReference type="RefSeq" id="WP_094366666.1">
    <property type="nucleotide sequence ID" value="NZ_NOJY02000021.1"/>
</dbReference>
<keyword evidence="1" id="KW-0472">Membrane</keyword>
<dbReference type="OrthoDB" id="1998645at2"/>
<sequence>MSKNNLKGSFPKVPKEFHDKLSETLNNLPEREEGFNMINNKKYKLPFKRGLAAALVATLTLGTTAFAVGKIASIVGSTSTKATYTSIPTEDEIKKDFKFTTTIVDEFDNGYKFDGGYTSNVEGLDENNNVTAKSKELRIDYKKGNDEIYLNTADKLIGESDENLKIVDTYGDIKISYLESEYKFVPVDYELTEQDKIDEKSGKYIFSYGSDKVEVSEFKYLSWEKDGVYYSFNAQDLNISMDDLVEMAYEVIDKN</sequence>
<evidence type="ECO:0000313" key="2">
    <source>
        <dbReference type="EMBL" id="RDY26721.1"/>
    </source>
</evidence>
<keyword evidence="3" id="KW-1185">Reference proteome</keyword>
<feature type="transmembrane region" description="Helical" evidence="1">
    <location>
        <begin position="50"/>
        <end position="69"/>
    </location>
</feature>
<keyword evidence="1" id="KW-0812">Transmembrane</keyword>
<evidence type="ECO:0000313" key="3">
    <source>
        <dbReference type="Proteomes" id="UP000215694"/>
    </source>
</evidence>
<keyword evidence="1" id="KW-1133">Transmembrane helix</keyword>
<dbReference type="EMBL" id="NOJY02000021">
    <property type="protein sequence ID" value="RDY26721.1"/>
    <property type="molecule type" value="Genomic_DNA"/>
</dbReference>
<organism evidence="2 3">
    <name type="scientific">Romboutsia weinsteinii</name>
    <dbReference type="NCBI Taxonomy" id="2020949"/>
    <lineage>
        <taxon>Bacteria</taxon>
        <taxon>Bacillati</taxon>
        <taxon>Bacillota</taxon>
        <taxon>Clostridia</taxon>
        <taxon>Peptostreptococcales</taxon>
        <taxon>Peptostreptococcaceae</taxon>
        <taxon>Romboutsia</taxon>
    </lineage>
</organism>
<dbReference type="AlphaFoldDB" id="A0A371J1N4"/>
<dbReference type="Proteomes" id="UP000215694">
    <property type="component" value="Unassembled WGS sequence"/>
</dbReference>
<gene>
    <name evidence="2" type="ORF">CHL78_012270</name>
</gene>
<evidence type="ECO:0000256" key="1">
    <source>
        <dbReference type="SAM" id="Phobius"/>
    </source>
</evidence>